<keyword evidence="1" id="KW-0472">Membrane</keyword>
<accession>M5SCA0</accession>
<protein>
    <submittedName>
        <fullName evidence="2">Putative membrane protein</fullName>
    </submittedName>
</protein>
<dbReference type="Proteomes" id="UP000011996">
    <property type="component" value="Unassembled WGS sequence"/>
</dbReference>
<keyword evidence="1" id="KW-1133">Transmembrane helix</keyword>
<dbReference type="AlphaFoldDB" id="M5SCA0"/>
<proteinExistence type="predicted"/>
<reference evidence="2 3" key="1">
    <citation type="journal article" date="2013" name="Mar. Genomics">
        <title>Expression of sulfatases in Rhodopirellula baltica and the diversity of sulfatases in the genus Rhodopirellula.</title>
        <authorList>
            <person name="Wegner C.E."/>
            <person name="Richter-Heitmann T."/>
            <person name="Klindworth A."/>
            <person name="Klockow C."/>
            <person name="Richter M."/>
            <person name="Achstetter T."/>
            <person name="Glockner F.O."/>
            <person name="Harder J."/>
        </authorList>
    </citation>
    <scope>NUCLEOTIDE SEQUENCE [LARGE SCALE GENOMIC DNA]</scope>
    <source>
        <strain evidence="2 3">SH398</strain>
    </source>
</reference>
<evidence type="ECO:0000313" key="2">
    <source>
        <dbReference type="EMBL" id="EMI25277.1"/>
    </source>
</evidence>
<sequence length="116" mass="12886">MAIHKAPIPDQAPEGVDEATWQSYRNGKEMAPLIDFCMATFPVLFVYPVVLIAGMQMRARRAYYLCLIGAVFAMMPCSPAFLMGLPCGIWALITLLNRNVRDTFRTPPNQAPLPSP</sequence>
<name>M5SCA0_9BACT</name>
<comment type="caution">
    <text evidence="2">The sequence shown here is derived from an EMBL/GenBank/DDBJ whole genome shotgun (WGS) entry which is preliminary data.</text>
</comment>
<dbReference type="PATRIC" id="fig|1263868.3.peg.4506"/>
<keyword evidence="1" id="KW-0812">Transmembrane</keyword>
<gene>
    <name evidence="2" type="ORF">RESH_04153</name>
</gene>
<evidence type="ECO:0000256" key="1">
    <source>
        <dbReference type="SAM" id="Phobius"/>
    </source>
</evidence>
<feature type="transmembrane region" description="Helical" evidence="1">
    <location>
        <begin position="33"/>
        <end position="55"/>
    </location>
</feature>
<dbReference type="STRING" id="1263868.RESH_04153"/>
<evidence type="ECO:0000313" key="3">
    <source>
        <dbReference type="Proteomes" id="UP000011996"/>
    </source>
</evidence>
<feature type="transmembrane region" description="Helical" evidence="1">
    <location>
        <begin position="62"/>
        <end position="93"/>
    </location>
</feature>
<organism evidence="2 3">
    <name type="scientific">Rhodopirellula europaea SH398</name>
    <dbReference type="NCBI Taxonomy" id="1263868"/>
    <lineage>
        <taxon>Bacteria</taxon>
        <taxon>Pseudomonadati</taxon>
        <taxon>Planctomycetota</taxon>
        <taxon>Planctomycetia</taxon>
        <taxon>Pirellulales</taxon>
        <taxon>Pirellulaceae</taxon>
        <taxon>Rhodopirellula</taxon>
    </lineage>
</organism>
<dbReference type="EMBL" id="ANOF01000129">
    <property type="protein sequence ID" value="EMI25277.1"/>
    <property type="molecule type" value="Genomic_DNA"/>
</dbReference>